<protein>
    <recommendedName>
        <fullName evidence="15">DNA polymerase IV</fullName>
        <shortName evidence="15">Pol IV</shortName>
        <ecNumber evidence="15">2.7.7.7</ecNumber>
    </recommendedName>
</protein>
<dbReference type="Gene3D" id="3.30.1490.100">
    <property type="entry name" value="DNA polymerase, Y-family, little finger domain"/>
    <property type="match status" value="1"/>
</dbReference>
<dbReference type="GO" id="GO:0003887">
    <property type="term" value="F:DNA-directed DNA polymerase activity"/>
    <property type="evidence" value="ECO:0007669"/>
    <property type="project" value="UniProtKB-EC"/>
</dbReference>
<dbReference type="InterPro" id="IPR050116">
    <property type="entry name" value="DNA_polymerase-Y"/>
</dbReference>
<dbReference type="PANTHER" id="PTHR11076:SF33">
    <property type="entry name" value="DNA POLYMERASE KAPPA"/>
    <property type="match status" value="1"/>
</dbReference>
<keyword evidence="18" id="KW-1185">Reference proteome</keyword>
<comment type="subcellular location">
    <subcellularLocation>
        <location evidence="1 15">Cytoplasm</location>
    </subcellularLocation>
</comment>
<dbReference type="NCBIfam" id="NF002677">
    <property type="entry name" value="PRK02406.1"/>
    <property type="match status" value="1"/>
</dbReference>
<feature type="binding site" evidence="15">
    <location>
        <position position="115"/>
    </location>
    <ligand>
        <name>Mg(2+)</name>
        <dbReference type="ChEBI" id="CHEBI:18420"/>
    </ligand>
</feature>
<keyword evidence="10 15" id="KW-0460">Magnesium</keyword>
<dbReference type="SUPFAM" id="SSF100879">
    <property type="entry name" value="Lesion bypass DNA polymerase (Y-family), little finger domain"/>
    <property type="match status" value="1"/>
</dbReference>
<evidence type="ECO:0000313" key="18">
    <source>
        <dbReference type="Proteomes" id="UP001209854"/>
    </source>
</evidence>
<keyword evidence="7 15" id="KW-0235">DNA replication</keyword>
<dbReference type="InterPro" id="IPR001126">
    <property type="entry name" value="UmuC"/>
</dbReference>
<dbReference type="InterPro" id="IPR017961">
    <property type="entry name" value="DNA_pol_Y-fam_little_finger"/>
</dbReference>
<dbReference type="InterPro" id="IPR036775">
    <property type="entry name" value="DNA_pol_Y-fam_lit_finger_sf"/>
</dbReference>
<keyword evidence="13 15" id="KW-0234">DNA repair</keyword>
<keyword evidence="4 15" id="KW-0963">Cytoplasm</keyword>
<dbReference type="PANTHER" id="PTHR11076">
    <property type="entry name" value="DNA REPAIR POLYMERASE UMUC / TRANSFERASE FAMILY MEMBER"/>
    <property type="match status" value="1"/>
</dbReference>
<keyword evidence="11 15" id="KW-0239">DNA-directed DNA polymerase</keyword>
<dbReference type="EC" id="2.7.7.7" evidence="15"/>
<comment type="catalytic activity">
    <reaction evidence="14 15">
        <text>DNA(n) + a 2'-deoxyribonucleoside 5'-triphosphate = DNA(n+1) + diphosphate</text>
        <dbReference type="Rhea" id="RHEA:22508"/>
        <dbReference type="Rhea" id="RHEA-COMP:17339"/>
        <dbReference type="Rhea" id="RHEA-COMP:17340"/>
        <dbReference type="ChEBI" id="CHEBI:33019"/>
        <dbReference type="ChEBI" id="CHEBI:61560"/>
        <dbReference type="ChEBI" id="CHEBI:173112"/>
        <dbReference type="EC" id="2.7.7.7"/>
    </reaction>
</comment>
<keyword evidence="12 15" id="KW-0238">DNA-binding</keyword>
<proteinExistence type="inferred from homology"/>
<evidence type="ECO:0000256" key="6">
    <source>
        <dbReference type="ARBA" id="ARBA00022695"/>
    </source>
</evidence>
<dbReference type="PROSITE" id="PS50173">
    <property type="entry name" value="UMUC"/>
    <property type="match status" value="1"/>
</dbReference>
<comment type="subunit">
    <text evidence="15">Monomer.</text>
</comment>
<evidence type="ECO:0000256" key="7">
    <source>
        <dbReference type="ARBA" id="ARBA00022705"/>
    </source>
</evidence>
<evidence type="ECO:0000256" key="2">
    <source>
        <dbReference type="ARBA" id="ARBA00010945"/>
    </source>
</evidence>
<gene>
    <name evidence="15 17" type="primary">dinB</name>
    <name evidence="17" type="ORF">NX722_04595</name>
</gene>
<feature type="domain" description="UmuC" evidence="16">
    <location>
        <begin position="16"/>
        <end position="197"/>
    </location>
</feature>
<evidence type="ECO:0000256" key="3">
    <source>
        <dbReference type="ARBA" id="ARBA00022457"/>
    </source>
</evidence>
<keyword evidence="3 15" id="KW-0515">Mutator protein</keyword>
<dbReference type="InterPro" id="IPR043502">
    <property type="entry name" value="DNA/RNA_pol_sf"/>
</dbReference>
<dbReference type="InterPro" id="IPR053848">
    <property type="entry name" value="IMS_HHH_1"/>
</dbReference>
<evidence type="ECO:0000256" key="10">
    <source>
        <dbReference type="ARBA" id="ARBA00022842"/>
    </source>
</evidence>
<dbReference type="InterPro" id="IPR043128">
    <property type="entry name" value="Rev_trsase/Diguanyl_cyclase"/>
</dbReference>
<comment type="caution">
    <text evidence="17">The sequence shown here is derived from an EMBL/GenBank/DDBJ whole genome shotgun (WGS) entry which is preliminary data.</text>
</comment>
<dbReference type="Gene3D" id="3.40.1170.60">
    <property type="match status" value="1"/>
</dbReference>
<feature type="site" description="Substrate discrimination" evidence="15">
    <location>
        <position position="25"/>
    </location>
</feature>
<dbReference type="RefSeq" id="WP_262566921.1">
    <property type="nucleotide sequence ID" value="NZ_JAPFCC010000001.1"/>
</dbReference>
<comment type="cofactor">
    <cofactor evidence="15">
        <name>Mg(2+)</name>
        <dbReference type="ChEBI" id="CHEBI:18420"/>
    </cofactor>
    <text evidence="15">Binds 2 magnesium ions per subunit.</text>
</comment>
<evidence type="ECO:0000256" key="15">
    <source>
        <dbReference type="HAMAP-Rule" id="MF_01113"/>
    </source>
</evidence>
<dbReference type="Gene3D" id="1.10.150.20">
    <property type="entry name" value="5' to 3' exonuclease, C-terminal subdomain"/>
    <property type="match status" value="1"/>
</dbReference>
<sequence>MSDQLSTSIPGENRKILHVDADAFYCSVEEREDSSLKGKAFAVGGRPERRGVIATCSYAAREAGVRSAMASFQAIRLCPELKIIPPRFELYKEASKKMHDIFQRYTSLIEPLSLDEAYLDVTGVQLCKGSATLMAQDIMRAVREEVGITVSVGAAPNKFLAKIASDWNKPNGLFVIPPTDVEDFVFELPVERIHGVGKVTTEKMNNKGIFTCGQLRQYSPLELCRWFGTFGERLWEMARGVDERPVETGRRRKSLSVEHTYDTDLLDEADIVAKVKPLLDDLAQRFSGINSEYAVQKRFVKVKFSDFNQTTLEEIPDRDDLDAEEHFKTLMVRAWERGNKPVRLLGLGVRLIDLRAPERFLQLELFERKRPGL</sequence>
<evidence type="ECO:0000256" key="9">
    <source>
        <dbReference type="ARBA" id="ARBA00022763"/>
    </source>
</evidence>
<dbReference type="HAMAP" id="MF_01113">
    <property type="entry name" value="DNApol_IV"/>
    <property type="match status" value="1"/>
</dbReference>
<evidence type="ECO:0000256" key="5">
    <source>
        <dbReference type="ARBA" id="ARBA00022679"/>
    </source>
</evidence>
<keyword evidence="5 15" id="KW-0808">Transferase</keyword>
<dbReference type="Gene3D" id="3.30.70.270">
    <property type="match status" value="1"/>
</dbReference>
<comment type="similarity">
    <text evidence="2 15">Belongs to the DNA polymerase type-Y family.</text>
</comment>
<dbReference type="Pfam" id="PF21999">
    <property type="entry name" value="IMS_HHH_1"/>
    <property type="match status" value="1"/>
</dbReference>
<dbReference type="CDD" id="cd03586">
    <property type="entry name" value="PolY_Pol_IV_kappa"/>
    <property type="match status" value="1"/>
</dbReference>
<keyword evidence="6 15" id="KW-0548">Nucleotidyltransferase</keyword>
<keyword evidence="8 15" id="KW-0479">Metal-binding</keyword>
<evidence type="ECO:0000259" key="16">
    <source>
        <dbReference type="PROSITE" id="PS50173"/>
    </source>
</evidence>
<evidence type="ECO:0000256" key="13">
    <source>
        <dbReference type="ARBA" id="ARBA00023204"/>
    </source>
</evidence>
<organism evidence="17 18">
    <name type="scientific">Endozoicomonas gorgoniicola</name>
    <dbReference type="NCBI Taxonomy" id="1234144"/>
    <lineage>
        <taxon>Bacteria</taxon>
        <taxon>Pseudomonadati</taxon>
        <taxon>Pseudomonadota</taxon>
        <taxon>Gammaproteobacteria</taxon>
        <taxon>Oceanospirillales</taxon>
        <taxon>Endozoicomonadaceae</taxon>
        <taxon>Endozoicomonas</taxon>
    </lineage>
</organism>
<keyword evidence="9 15" id="KW-0227">DNA damage</keyword>
<evidence type="ECO:0000313" key="17">
    <source>
        <dbReference type="EMBL" id="MCW7551928.1"/>
    </source>
</evidence>
<evidence type="ECO:0000256" key="14">
    <source>
        <dbReference type="ARBA" id="ARBA00049244"/>
    </source>
</evidence>
<dbReference type="Proteomes" id="UP001209854">
    <property type="component" value="Unassembled WGS sequence"/>
</dbReference>
<evidence type="ECO:0000256" key="4">
    <source>
        <dbReference type="ARBA" id="ARBA00022490"/>
    </source>
</evidence>
<evidence type="ECO:0000256" key="1">
    <source>
        <dbReference type="ARBA" id="ARBA00004496"/>
    </source>
</evidence>
<reference evidence="17 18" key="1">
    <citation type="submission" date="2022-10" db="EMBL/GenBank/DDBJ databases">
        <title>High-quality genome sequences of two octocoral-associated bacteria, Endozoicomonas euniceicola EF212 and Endozoicomonas gorgoniicola PS125.</title>
        <authorList>
            <person name="Chiou Y.-J."/>
            <person name="Chen Y.-H."/>
        </authorList>
    </citation>
    <scope>NUCLEOTIDE SEQUENCE [LARGE SCALE GENOMIC DNA]</scope>
    <source>
        <strain evidence="17 18">PS125</strain>
    </source>
</reference>
<dbReference type="Pfam" id="PF11799">
    <property type="entry name" value="IMS_C"/>
    <property type="match status" value="1"/>
</dbReference>
<dbReference type="Pfam" id="PF00817">
    <property type="entry name" value="IMS"/>
    <property type="match status" value="1"/>
</dbReference>
<dbReference type="EMBL" id="JAPFCC010000001">
    <property type="protein sequence ID" value="MCW7551928.1"/>
    <property type="molecule type" value="Genomic_DNA"/>
</dbReference>
<evidence type="ECO:0000256" key="12">
    <source>
        <dbReference type="ARBA" id="ARBA00023125"/>
    </source>
</evidence>
<dbReference type="InterPro" id="IPR022880">
    <property type="entry name" value="DNApol_IV"/>
</dbReference>
<comment type="function">
    <text evidence="15">Poorly processive, error-prone DNA polymerase involved in untargeted mutagenesis. Copies undamaged DNA at stalled replication forks, which arise in vivo from mismatched or misaligned primer ends. These misaligned primers can be extended by PolIV. Exhibits no 3'-5' exonuclease (proofreading) activity. May be involved in translesional synthesis, in conjunction with the beta clamp from PolIII.</text>
</comment>
<feature type="binding site" evidence="15">
    <location>
        <position position="20"/>
    </location>
    <ligand>
        <name>Mg(2+)</name>
        <dbReference type="ChEBI" id="CHEBI:18420"/>
    </ligand>
</feature>
<dbReference type="SUPFAM" id="SSF56672">
    <property type="entry name" value="DNA/RNA polymerases"/>
    <property type="match status" value="1"/>
</dbReference>
<evidence type="ECO:0000256" key="11">
    <source>
        <dbReference type="ARBA" id="ARBA00022932"/>
    </source>
</evidence>
<feature type="active site" evidence="15">
    <location>
        <position position="116"/>
    </location>
</feature>
<name>A0ABT3MRC9_9GAMM</name>
<evidence type="ECO:0000256" key="8">
    <source>
        <dbReference type="ARBA" id="ARBA00022723"/>
    </source>
</evidence>
<accession>A0ABT3MRC9</accession>